<feature type="region of interest" description="Disordered" evidence="2">
    <location>
        <begin position="125"/>
        <end position="208"/>
    </location>
</feature>
<dbReference type="Gene3D" id="1.10.8.10">
    <property type="entry name" value="DNA helicase RuvA subunit, C-terminal domain"/>
    <property type="match status" value="1"/>
</dbReference>
<dbReference type="RefSeq" id="XP_033537046.1">
    <property type="nucleotide sequence ID" value="XM_033675614.1"/>
</dbReference>
<dbReference type="SMART" id="SM00105">
    <property type="entry name" value="ArfGap"/>
    <property type="match status" value="1"/>
</dbReference>
<dbReference type="PROSITE" id="PS50030">
    <property type="entry name" value="UBA"/>
    <property type="match status" value="1"/>
</dbReference>
<keyword evidence="1" id="KW-0863">Zinc-finger</keyword>
<keyword evidence="1" id="KW-0479">Metal-binding</keyword>
<dbReference type="InterPro" id="IPR009060">
    <property type="entry name" value="UBA-like_sf"/>
</dbReference>
<feature type="non-terminal residue" evidence="5">
    <location>
        <position position="320"/>
    </location>
</feature>
<sequence>MALPLTKRQAARNEKALQELIKSVPGNDRCADCGAKNPGWASWSLGIFLCMRCAALHRKLGTHISKVKSLSMDSWSNEQVDSMKRSGNVASNNRFNPKGARPAIPLDIDEVDGVMERYIRQKYEQKSLSNEAKTAPKTAPAPAPRHNTGSTNSDENPPPLPPKPSKRFHFSLRSASSTFPLSRGEKKHNARQAERDREPSPPPINKASKVFGLNVASGGSYDSKLQALRDMGFADEVRNSAMLKTKNGNLEKTVDALIKMGDLGSPSEPQAPAPPPKEAKNGITIDRQKPLETASNNPFDMPNGAPVQPSAAPYQQYAQQ</sequence>
<evidence type="ECO:0000259" key="3">
    <source>
        <dbReference type="PROSITE" id="PS50030"/>
    </source>
</evidence>
<dbReference type="InterPro" id="IPR015940">
    <property type="entry name" value="UBA"/>
</dbReference>
<dbReference type="PANTHER" id="PTHR45705:SF7">
    <property type="entry name" value="ACTIVATING PROTEIN FOR ARF, PUTATIVE (AFU_ORTHOLOGUE AFUA_4G09120)-RELATED"/>
    <property type="match status" value="1"/>
</dbReference>
<dbReference type="PROSITE" id="PS50115">
    <property type="entry name" value="ARFGAP"/>
    <property type="match status" value="1"/>
</dbReference>
<dbReference type="EMBL" id="ML975151">
    <property type="protein sequence ID" value="KAF1815415.1"/>
    <property type="molecule type" value="Genomic_DNA"/>
</dbReference>
<protein>
    <submittedName>
        <fullName evidence="5 7">ArfGap-domain-containing protein</fullName>
    </submittedName>
</protein>
<reference evidence="7" key="2">
    <citation type="submission" date="2020-04" db="EMBL/GenBank/DDBJ databases">
        <authorList>
            <consortium name="NCBI Genome Project"/>
        </authorList>
    </citation>
    <scope>NUCLEOTIDE SEQUENCE</scope>
    <source>
        <strain evidence="7">CBS 781.70</strain>
    </source>
</reference>
<dbReference type="InterPro" id="IPR001164">
    <property type="entry name" value="ArfGAP_dom"/>
</dbReference>
<dbReference type="PRINTS" id="PR00405">
    <property type="entry name" value="REVINTRACTNG"/>
</dbReference>
<dbReference type="GO" id="GO:0008270">
    <property type="term" value="F:zinc ion binding"/>
    <property type="evidence" value="ECO:0007669"/>
    <property type="project" value="UniProtKB-KW"/>
</dbReference>
<reference evidence="5 7" key="1">
    <citation type="submission" date="2020-01" db="EMBL/GenBank/DDBJ databases">
        <authorList>
            <consortium name="DOE Joint Genome Institute"/>
            <person name="Haridas S."/>
            <person name="Albert R."/>
            <person name="Binder M."/>
            <person name="Bloem J."/>
            <person name="Labutti K."/>
            <person name="Salamov A."/>
            <person name="Andreopoulos B."/>
            <person name="Baker S.E."/>
            <person name="Barry K."/>
            <person name="Bills G."/>
            <person name="Bluhm B.H."/>
            <person name="Cannon C."/>
            <person name="Castanera R."/>
            <person name="Culley D.E."/>
            <person name="Daum C."/>
            <person name="Ezra D."/>
            <person name="Gonzalez J.B."/>
            <person name="Henrissat B."/>
            <person name="Kuo A."/>
            <person name="Liang C."/>
            <person name="Lipzen A."/>
            <person name="Lutzoni F."/>
            <person name="Magnuson J."/>
            <person name="Mondo S."/>
            <person name="Nolan M."/>
            <person name="Ohm R."/>
            <person name="Pangilinan J."/>
            <person name="Park H.-J."/>
            <person name="Ramirez L."/>
            <person name="Alfaro M."/>
            <person name="Sun H."/>
            <person name="Tritt A."/>
            <person name="Yoshinaga Y."/>
            <person name="Zwiers L.-H."/>
            <person name="Turgeon B.G."/>
            <person name="Goodwin S.B."/>
            <person name="Spatafora J.W."/>
            <person name="Crous P.W."/>
            <person name="Grigoriev I.V."/>
        </authorList>
    </citation>
    <scope>NUCLEOTIDE SEQUENCE</scope>
    <source>
        <strain evidence="5 7">CBS 781.70</strain>
    </source>
</reference>
<evidence type="ECO:0000313" key="7">
    <source>
        <dbReference type="RefSeq" id="XP_033537046.1"/>
    </source>
</evidence>
<feature type="compositionally biased region" description="Low complexity" evidence="2">
    <location>
        <begin position="305"/>
        <end position="320"/>
    </location>
</feature>
<evidence type="ECO:0000313" key="6">
    <source>
        <dbReference type="Proteomes" id="UP000504638"/>
    </source>
</evidence>
<dbReference type="InterPro" id="IPR037278">
    <property type="entry name" value="ARFGAP/RecO"/>
</dbReference>
<dbReference type="Gene3D" id="1.10.220.150">
    <property type="entry name" value="Arf GTPase activating protein"/>
    <property type="match status" value="1"/>
</dbReference>
<evidence type="ECO:0000313" key="5">
    <source>
        <dbReference type="EMBL" id="KAF1815415.1"/>
    </source>
</evidence>
<dbReference type="PANTHER" id="PTHR45705">
    <property type="entry name" value="FI20236P1"/>
    <property type="match status" value="1"/>
</dbReference>
<accession>A0A6G1GBF7</accession>
<organism evidence="5">
    <name type="scientific">Eremomyces bilateralis CBS 781.70</name>
    <dbReference type="NCBI Taxonomy" id="1392243"/>
    <lineage>
        <taxon>Eukaryota</taxon>
        <taxon>Fungi</taxon>
        <taxon>Dikarya</taxon>
        <taxon>Ascomycota</taxon>
        <taxon>Pezizomycotina</taxon>
        <taxon>Dothideomycetes</taxon>
        <taxon>Dothideomycetes incertae sedis</taxon>
        <taxon>Eremomycetales</taxon>
        <taxon>Eremomycetaceae</taxon>
        <taxon>Eremomyces</taxon>
    </lineage>
</organism>
<keyword evidence="6" id="KW-1185">Reference proteome</keyword>
<dbReference type="SUPFAM" id="SSF57863">
    <property type="entry name" value="ArfGap/RecO-like zinc finger"/>
    <property type="match status" value="1"/>
</dbReference>
<evidence type="ECO:0000259" key="4">
    <source>
        <dbReference type="PROSITE" id="PS50115"/>
    </source>
</evidence>
<evidence type="ECO:0000256" key="2">
    <source>
        <dbReference type="SAM" id="MobiDB-lite"/>
    </source>
</evidence>
<dbReference type="OrthoDB" id="10266696at2759"/>
<evidence type="ECO:0000256" key="1">
    <source>
        <dbReference type="PROSITE-ProRule" id="PRU00288"/>
    </source>
</evidence>
<dbReference type="GO" id="GO:0005096">
    <property type="term" value="F:GTPase activator activity"/>
    <property type="evidence" value="ECO:0007669"/>
    <property type="project" value="InterPro"/>
</dbReference>
<feature type="region of interest" description="Disordered" evidence="2">
    <location>
        <begin position="260"/>
        <end position="320"/>
    </location>
</feature>
<dbReference type="FunFam" id="1.10.220.150:FF:000026">
    <property type="entry name" value="GTPase activating protein for Arf, putative"/>
    <property type="match status" value="1"/>
</dbReference>
<keyword evidence="1" id="KW-0862">Zinc</keyword>
<dbReference type="AlphaFoldDB" id="A0A6G1GBF7"/>
<feature type="domain" description="UBA" evidence="3">
    <location>
        <begin position="220"/>
        <end position="260"/>
    </location>
</feature>
<reference evidence="7" key="3">
    <citation type="submission" date="2025-04" db="UniProtKB">
        <authorList>
            <consortium name="RefSeq"/>
        </authorList>
    </citation>
    <scope>IDENTIFICATION</scope>
    <source>
        <strain evidence="7">CBS 781.70</strain>
    </source>
</reference>
<dbReference type="GO" id="GO:0005737">
    <property type="term" value="C:cytoplasm"/>
    <property type="evidence" value="ECO:0007669"/>
    <property type="project" value="TreeGrafter"/>
</dbReference>
<dbReference type="InterPro" id="IPR051718">
    <property type="entry name" value="ARF_GTPase-activating"/>
</dbReference>
<dbReference type="SUPFAM" id="SSF46934">
    <property type="entry name" value="UBA-like"/>
    <property type="match status" value="1"/>
</dbReference>
<proteinExistence type="predicted"/>
<name>A0A6G1GBF7_9PEZI</name>
<dbReference type="CDD" id="cd08204">
    <property type="entry name" value="ArfGap"/>
    <property type="match status" value="1"/>
</dbReference>
<feature type="domain" description="Arf-GAP" evidence="4">
    <location>
        <begin position="15"/>
        <end position="136"/>
    </location>
</feature>
<gene>
    <name evidence="5 7" type="ORF">P152DRAFT_376060</name>
</gene>
<dbReference type="GeneID" id="54416184"/>
<dbReference type="Proteomes" id="UP000504638">
    <property type="component" value="Unplaced"/>
</dbReference>
<dbReference type="InterPro" id="IPR038508">
    <property type="entry name" value="ArfGAP_dom_sf"/>
</dbReference>
<dbReference type="Pfam" id="PF01412">
    <property type="entry name" value="ArfGap"/>
    <property type="match status" value="1"/>
</dbReference>